<accession>A0A9Q3C010</accession>
<dbReference type="EMBL" id="AVOT02003739">
    <property type="protein sequence ID" value="MBW0474438.1"/>
    <property type="molecule type" value="Genomic_DNA"/>
</dbReference>
<evidence type="ECO:0000313" key="2">
    <source>
        <dbReference type="EMBL" id="MBW0474438.1"/>
    </source>
</evidence>
<comment type="caution">
    <text evidence="2">The sequence shown here is derived from an EMBL/GenBank/DDBJ whole genome shotgun (WGS) entry which is preliminary data.</text>
</comment>
<dbReference type="OrthoDB" id="1421156at2759"/>
<evidence type="ECO:0000256" key="1">
    <source>
        <dbReference type="SAM" id="MobiDB-lite"/>
    </source>
</evidence>
<name>A0A9Q3C010_9BASI</name>
<protein>
    <submittedName>
        <fullName evidence="2">Uncharacterized protein</fullName>
    </submittedName>
</protein>
<sequence>MEEITPIFENFKDGFTKRIPFDQITNSQDDQEYDEDPLELKNIHGSPQGANNKNKKKEDPSRSEIIESQSKRRGRPLSNVTSTTTSR</sequence>
<gene>
    <name evidence="2" type="ORF">O181_014153</name>
</gene>
<dbReference type="Proteomes" id="UP000765509">
    <property type="component" value="Unassembled WGS sequence"/>
</dbReference>
<organism evidence="2 3">
    <name type="scientific">Austropuccinia psidii MF-1</name>
    <dbReference type="NCBI Taxonomy" id="1389203"/>
    <lineage>
        <taxon>Eukaryota</taxon>
        <taxon>Fungi</taxon>
        <taxon>Dikarya</taxon>
        <taxon>Basidiomycota</taxon>
        <taxon>Pucciniomycotina</taxon>
        <taxon>Pucciniomycetes</taxon>
        <taxon>Pucciniales</taxon>
        <taxon>Sphaerophragmiaceae</taxon>
        <taxon>Austropuccinia</taxon>
    </lineage>
</organism>
<feature type="compositionally biased region" description="Basic and acidic residues" evidence="1">
    <location>
        <begin position="56"/>
        <end position="65"/>
    </location>
</feature>
<reference evidence="2" key="1">
    <citation type="submission" date="2021-03" db="EMBL/GenBank/DDBJ databases">
        <title>Draft genome sequence of rust myrtle Austropuccinia psidii MF-1, a brazilian biotype.</title>
        <authorList>
            <person name="Quecine M.C."/>
            <person name="Pachon D.M.R."/>
            <person name="Bonatelli M.L."/>
            <person name="Correr F.H."/>
            <person name="Franceschini L.M."/>
            <person name="Leite T.F."/>
            <person name="Margarido G.R.A."/>
            <person name="Almeida C.A."/>
            <person name="Ferrarezi J.A."/>
            <person name="Labate C.A."/>
        </authorList>
    </citation>
    <scope>NUCLEOTIDE SEQUENCE</scope>
    <source>
        <strain evidence="2">MF-1</strain>
    </source>
</reference>
<proteinExistence type="predicted"/>
<evidence type="ECO:0000313" key="3">
    <source>
        <dbReference type="Proteomes" id="UP000765509"/>
    </source>
</evidence>
<keyword evidence="3" id="KW-1185">Reference proteome</keyword>
<dbReference type="AlphaFoldDB" id="A0A9Q3C010"/>
<feature type="compositionally biased region" description="Polar residues" evidence="1">
    <location>
        <begin position="78"/>
        <end position="87"/>
    </location>
</feature>
<feature type="region of interest" description="Disordered" evidence="1">
    <location>
        <begin position="22"/>
        <end position="87"/>
    </location>
</feature>